<dbReference type="EMBL" id="JAVIJP010000070">
    <property type="protein sequence ID" value="KAL3619020.1"/>
    <property type="molecule type" value="Genomic_DNA"/>
</dbReference>
<proteinExistence type="predicted"/>
<name>A0ABD3BNI0_9LAMI</name>
<protein>
    <submittedName>
        <fullName evidence="1">Uncharacterized protein</fullName>
    </submittedName>
</protein>
<keyword evidence="2" id="KW-1185">Reference proteome</keyword>
<comment type="caution">
    <text evidence="1">The sequence shown here is derived from an EMBL/GenBank/DDBJ whole genome shotgun (WGS) entry which is preliminary data.</text>
</comment>
<sequence>MNLISILPLHTLSFSPDRPTLIRSNPAASTSISSCLMILLSPSSATASTCTMASFCSHLHLTVRHDLILAADSNASDLIRNIAAECGIDF</sequence>
<evidence type="ECO:0000313" key="1">
    <source>
        <dbReference type="EMBL" id="KAL3619020.1"/>
    </source>
</evidence>
<reference evidence="2" key="1">
    <citation type="journal article" date="2024" name="IScience">
        <title>Strigolactones Initiate the Formation of Haustorium-like Structures in Castilleja.</title>
        <authorList>
            <person name="Buerger M."/>
            <person name="Peterson D."/>
            <person name="Chory J."/>
        </authorList>
    </citation>
    <scope>NUCLEOTIDE SEQUENCE [LARGE SCALE GENOMIC DNA]</scope>
</reference>
<dbReference type="Proteomes" id="UP001632038">
    <property type="component" value="Unassembled WGS sequence"/>
</dbReference>
<evidence type="ECO:0000313" key="2">
    <source>
        <dbReference type="Proteomes" id="UP001632038"/>
    </source>
</evidence>
<accession>A0ABD3BNI0</accession>
<organism evidence="1 2">
    <name type="scientific">Castilleja foliolosa</name>
    <dbReference type="NCBI Taxonomy" id="1961234"/>
    <lineage>
        <taxon>Eukaryota</taxon>
        <taxon>Viridiplantae</taxon>
        <taxon>Streptophyta</taxon>
        <taxon>Embryophyta</taxon>
        <taxon>Tracheophyta</taxon>
        <taxon>Spermatophyta</taxon>
        <taxon>Magnoliopsida</taxon>
        <taxon>eudicotyledons</taxon>
        <taxon>Gunneridae</taxon>
        <taxon>Pentapetalae</taxon>
        <taxon>asterids</taxon>
        <taxon>lamiids</taxon>
        <taxon>Lamiales</taxon>
        <taxon>Orobanchaceae</taxon>
        <taxon>Pedicularideae</taxon>
        <taxon>Castillejinae</taxon>
        <taxon>Castilleja</taxon>
    </lineage>
</organism>
<dbReference type="AlphaFoldDB" id="A0ABD3BNI0"/>
<gene>
    <name evidence="1" type="ORF">CASFOL_037248</name>
</gene>